<feature type="domain" description="AB hydrolase-1" evidence="1">
    <location>
        <begin position="74"/>
        <end position="179"/>
    </location>
</feature>
<dbReference type="Pfam" id="PF00561">
    <property type="entry name" value="Abhydrolase_1"/>
    <property type="match status" value="1"/>
</dbReference>
<dbReference type="Proteomes" id="UP000199492">
    <property type="component" value="Unassembled WGS sequence"/>
</dbReference>
<proteinExistence type="predicted"/>
<evidence type="ECO:0000259" key="1">
    <source>
        <dbReference type="Pfam" id="PF00561"/>
    </source>
</evidence>
<dbReference type="SUPFAM" id="SSF53474">
    <property type="entry name" value="alpha/beta-Hydrolases"/>
    <property type="match status" value="1"/>
</dbReference>
<dbReference type="OrthoDB" id="9785847at2"/>
<accession>A0A1G8I9K6</accession>
<protein>
    <submittedName>
        <fullName evidence="2">Alpha/beta hydrolase family protein</fullName>
    </submittedName>
</protein>
<dbReference type="STRING" id="262004.SAMN04489796_107179"/>
<dbReference type="PANTHER" id="PTHR46438:SF11">
    <property type="entry name" value="LIPASE-RELATED"/>
    <property type="match status" value="1"/>
</dbReference>
<dbReference type="InterPro" id="IPR000073">
    <property type="entry name" value="AB_hydrolase_1"/>
</dbReference>
<dbReference type="InterPro" id="IPR029058">
    <property type="entry name" value="AB_hydrolase_fold"/>
</dbReference>
<evidence type="ECO:0000313" key="3">
    <source>
        <dbReference type="Proteomes" id="UP000199492"/>
    </source>
</evidence>
<dbReference type="RefSeq" id="WP_092469607.1">
    <property type="nucleotide sequence ID" value="NZ_FNCZ01000007.1"/>
</dbReference>
<dbReference type="GO" id="GO:0016787">
    <property type="term" value="F:hydrolase activity"/>
    <property type="evidence" value="ECO:0007669"/>
    <property type="project" value="UniProtKB-KW"/>
</dbReference>
<organism evidence="2 3">
    <name type="scientific">Winogradskyella thalassocola</name>
    <dbReference type="NCBI Taxonomy" id="262004"/>
    <lineage>
        <taxon>Bacteria</taxon>
        <taxon>Pseudomonadati</taxon>
        <taxon>Bacteroidota</taxon>
        <taxon>Flavobacteriia</taxon>
        <taxon>Flavobacteriales</taxon>
        <taxon>Flavobacteriaceae</taxon>
        <taxon>Winogradskyella</taxon>
    </lineage>
</organism>
<dbReference type="EMBL" id="FNCZ01000007">
    <property type="protein sequence ID" value="SDI15576.1"/>
    <property type="molecule type" value="Genomic_DNA"/>
</dbReference>
<keyword evidence="2" id="KW-0378">Hydrolase</keyword>
<keyword evidence="3" id="KW-1185">Reference proteome</keyword>
<reference evidence="3" key="1">
    <citation type="submission" date="2016-10" db="EMBL/GenBank/DDBJ databases">
        <authorList>
            <person name="Varghese N."/>
            <person name="Submissions S."/>
        </authorList>
    </citation>
    <scope>NUCLEOTIDE SEQUENCE [LARGE SCALE GENOMIC DNA]</scope>
    <source>
        <strain evidence="3">DSM 15363</strain>
    </source>
</reference>
<name>A0A1G8I9K6_9FLAO</name>
<evidence type="ECO:0000313" key="2">
    <source>
        <dbReference type="EMBL" id="SDI15576.1"/>
    </source>
</evidence>
<sequence length="275" mass="30870">MSSFVIKSIGSALNATSLISSKYAAKKAINLFASPRKGRYNDEQKRIIDSAFYEEISYDNLDIATYRWVGKGKTVLLAHGWESNASRWEYILKDLRSQDYNIIALDAPAHGRSDGKQFNAILYSEFINIVAKKFQPDVLIGHSVGGMSCVFYMHKYQLPSIKKMVLLGAPAHFTGVFDRYKSMMGFNNKVSNGLDNIIIERFGQPVAYFSAANFTESITAKGLIIHDKKDRIIPYEDAQLIANRYKNAELISTTGFGHGLKDVSLTPQIIEFIND</sequence>
<dbReference type="AlphaFoldDB" id="A0A1G8I9K6"/>
<dbReference type="Gene3D" id="3.40.50.1820">
    <property type="entry name" value="alpha/beta hydrolase"/>
    <property type="match status" value="1"/>
</dbReference>
<dbReference type="PANTHER" id="PTHR46438">
    <property type="entry name" value="ALPHA/BETA-HYDROLASES SUPERFAMILY PROTEIN"/>
    <property type="match status" value="1"/>
</dbReference>
<gene>
    <name evidence="2" type="ORF">SAMN04489796_107179</name>
</gene>